<dbReference type="PROSITE" id="PS51257">
    <property type="entry name" value="PROKAR_LIPOPROTEIN"/>
    <property type="match status" value="1"/>
</dbReference>
<reference evidence="3" key="1">
    <citation type="submission" date="2023-07" db="EMBL/GenBank/DDBJ databases">
        <title>The carbon used by Thiothrix.</title>
        <authorList>
            <person name="Chen L."/>
        </authorList>
    </citation>
    <scope>NUCLEOTIDE SEQUENCE [LARGE SCALE GENOMIC DNA]</scope>
</reference>
<name>A0ABU6CX27_9GAMM</name>
<dbReference type="EMBL" id="JAYMYJ010000047">
    <property type="protein sequence ID" value="MEB4590632.1"/>
    <property type="molecule type" value="Genomic_DNA"/>
</dbReference>
<gene>
    <name evidence="2" type="ORF">VSS37_06555</name>
</gene>
<dbReference type="Proteomes" id="UP001308005">
    <property type="component" value="Unassembled WGS sequence"/>
</dbReference>
<protein>
    <recommendedName>
        <fullName evidence="4">DUF3426 domain-containing protein</fullName>
    </recommendedName>
</protein>
<keyword evidence="1" id="KW-0732">Signal</keyword>
<dbReference type="RefSeq" id="WP_324693990.1">
    <property type="nucleotide sequence ID" value="NZ_JAYMYJ010000047.1"/>
</dbReference>
<evidence type="ECO:0000256" key="1">
    <source>
        <dbReference type="SAM" id="SignalP"/>
    </source>
</evidence>
<reference evidence="2 3" key="2">
    <citation type="submission" date="2024-01" db="EMBL/GenBank/DDBJ databases">
        <authorList>
            <person name="Xie X."/>
        </authorList>
    </citation>
    <scope>NUCLEOTIDE SEQUENCE [LARGE SCALE GENOMIC DNA]</scope>
    <source>
        <strain evidence="2">SCUT-1</strain>
    </source>
</reference>
<sequence length="134" mass="14536">MYKPAANILALLWLLGASACATPPATGAGVTFATDASTAPVAFRSLRVENSADGQPNLIKGQIHLTRSEPVRLGHVDYTVLDAQGHPQENGWVEHSSAIRLRNAHRPSLFSIQLRQPLTRGETVRLSYHIGQHP</sequence>
<accession>A0ABU6CX27</accession>
<comment type="caution">
    <text evidence="2">The sequence shown here is derived from an EMBL/GenBank/DDBJ whole genome shotgun (WGS) entry which is preliminary data.</text>
</comment>
<feature type="signal peptide" evidence="1">
    <location>
        <begin position="1"/>
        <end position="21"/>
    </location>
</feature>
<evidence type="ECO:0000313" key="2">
    <source>
        <dbReference type="EMBL" id="MEB4590632.1"/>
    </source>
</evidence>
<proteinExistence type="predicted"/>
<evidence type="ECO:0008006" key="4">
    <source>
        <dbReference type="Google" id="ProtNLM"/>
    </source>
</evidence>
<keyword evidence="3" id="KW-1185">Reference proteome</keyword>
<feature type="chain" id="PRO_5045214688" description="DUF3426 domain-containing protein" evidence="1">
    <location>
        <begin position="22"/>
        <end position="134"/>
    </location>
</feature>
<evidence type="ECO:0000313" key="3">
    <source>
        <dbReference type="Proteomes" id="UP001308005"/>
    </source>
</evidence>
<organism evidence="2 3">
    <name type="scientific">Candidatus Thiothrix phosphatis</name>
    <dbReference type="NCBI Taxonomy" id="3112415"/>
    <lineage>
        <taxon>Bacteria</taxon>
        <taxon>Pseudomonadati</taxon>
        <taxon>Pseudomonadota</taxon>
        <taxon>Gammaproteobacteria</taxon>
        <taxon>Thiotrichales</taxon>
        <taxon>Thiotrichaceae</taxon>
        <taxon>Thiothrix</taxon>
    </lineage>
</organism>